<dbReference type="Pfam" id="PF20230">
    <property type="entry name" value="DUF6588"/>
    <property type="match status" value="1"/>
</dbReference>
<gene>
    <name evidence="1" type="ORF">METZ01_LOCUS54681</name>
</gene>
<dbReference type="InterPro" id="IPR046495">
    <property type="entry name" value="DUF6588"/>
</dbReference>
<dbReference type="EMBL" id="UINC01002943">
    <property type="protein sequence ID" value="SVA01827.1"/>
    <property type="molecule type" value="Genomic_DNA"/>
</dbReference>
<name>A0A381SHL5_9ZZZZ</name>
<reference evidence="1" key="1">
    <citation type="submission" date="2018-05" db="EMBL/GenBank/DDBJ databases">
        <authorList>
            <person name="Lanie J.A."/>
            <person name="Ng W.-L."/>
            <person name="Kazmierczak K.M."/>
            <person name="Andrzejewski T.M."/>
            <person name="Davidsen T.M."/>
            <person name="Wayne K.J."/>
            <person name="Tettelin H."/>
            <person name="Glass J.I."/>
            <person name="Rusch D."/>
            <person name="Podicherti R."/>
            <person name="Tsui H.-C.T."/>
            <person name="Winkler M.E."/>
        </authorList>
    </citation>
    <scope>NUCLEOTIDE SEQUENCE</scope>
</reference>
<proteinExistence type="predicted"/>
<accession>A0A381SHL5</accession>
<protein>
    <submittedName>
        <fullName evidence="1">Uncharacterized protein</fullName>
    </submittedName>
</protein>
<organism evidence="1">
    <name type="scientific">marine metagenome</name>
    <dbReference type="NCBI Taxonomy" id="408172"/>
    <lineage>
        <taxon>unclassified sequences</taxon>
        <taxon>metagenomes</taxon>
        <taxon>ecological metagenomes</taxon>
    </lineage>
</organism>
<evidence type="ECO:0000313" key="1">
    <source>
        <dbReference type="EMBL" id="SVA01827.1"/>
    </source>
</evidence>
<sequence length="342" mass="38085">MIFKLKFRNLLLLLVLFFPLLSYSQSGFESILLAVESDSKKIFKRYMNPLMKGAIYSSNSGWYSTAKVHSKLGVDLSFRLNTTFVPSAEQAFSISDLENITTNAENLPTIIGENRQENLLITIPADGLLPELKKTIKAPKGIKNKLPLGGVPAPVLQLGVGIPFDTEIIIRYSPEYHRKGIDMSLKGLGIKHNLLQYFGPIDKFPLNVSAFASFSKMEIDYDIQSFSSIKGSGQVAEFSLNNYNLLLLTSLDVLVVNFYCGFGLTGGSSSFKMMGQYDLEYQTQSNGPVNKTLSDPIDMNFSTSNFQTTIGAKYKFLIFSAFIDFTFQKYKTLSAGISVNFR</sequence>
<dbReference type="AlphaFoldDB" id="A0A381SHL5"/>